<name>A0A922NZD4_9HYPH</name>
<dbReference type="AlphaFoldDB" id="A0A922NZD4"/>
<dbReference type="InterPro" id="IPR013538">
    <property type="entry name" value="ASHA1/2-like_C"/>
</dbReference>
<dbReference type="OrthoDB" id="9800600at2"/>
<organism evidence="3 4">
    <name type="scientific">Pseudorhizobium pelagicum</name>
    <dbReference type="NCBI Taxonomy" id="1509405"/>
    <lineage>
        <taxon>Bacteria</taxon>
        <taxon>Pseudomonadati</taxon>
        <taxon>Pseudomonadota</taxon>
        <taxon>Alphaproteobacteria</taxon>
        <taxon>Hyphomicrobiales</taxon>
        <taxon>Rhizobiaceae</taxon>
        <taxon>Rhizobium/Agrobacterium group</taxon>
        <taxon>Pseudorhizobium</taxon>
    </lineage>
</organism>
<sequence length="183" mass="21107">MNDTATLDTNTARLDAYGVLIEPATLKIERLLPGPVERIWAYLTQSELRRLWLASGDMPMKAGAPFELVWRNEELSDPPGKRPEGFPEEQRMESHVIEAEPPHRLTFAWRQGEVSFQLTPKGDQVLLTIIHRRISDRANTVMIGAGWHMHLNILAARLSNRKPETFWDGWSRLRDDYDRRLPA</sequence>
<evidence type="ECO:0000259" key="2">
    <source>
        <dbReference type="Pfam" id="PF08327"/>
    </source>
</evidence>
<comment type="similarity">
    <text evidence="1">Belongs to the AHA1 family.</text>
</comment>
<dbReference type="InterPro" id="IPR023393">
    <property type="entry name" value="START-like_dom_sf"/>
</dbReference>
<dbReference type="RefSeq" id="WP_037166254.1">
    <property type="nucleotide sequence ID" value="NZ_CAJXID010000015.1"/>
</dbReference>
<evidence type="ECO:0000313" key="3">
    <source>
        <dbReference type="EMBL" id="KEQ06356.1"/>
    </source>
</evidence>
<feature type="domain" description="Activator of Hsp90 ATPase homologue 1/2-like C-terminal" evidence="2">
    <location>
        <begin position="35"/>
        <end position="158"/>
    </location>
</feature>
<proteinExistence type="inferred from homology"/>
<reference evidence="3 4" key="1">
    <citation type="submission" date="2014-06" db="EMBL/GenBank/DDBJ databases">
        <title>Rhizobium pelagicum/R2-400B4.</title>
        <authorList>
            <person name="Kimes N.E."/>
            <person name="Lopez-Perez M."/>
        </authorList>
    </citation>
    <scope>NUCLEOTIDE SEQUENCE [LARGE SCALE GENOMIC DNA]</scope>
    <source>
        <strain evidence="3 4">R2-400B4</strain>
    </source>
</reference>
<dbReference type="EMBL" id="JOKJ01000016">
    <property type="protein sequence ID" value="KEQ06356.1"/>
    <property type="molecule type" value="Genomic_DNA"/>
</dbReference>
<gene>
    <name evidence="3" type="ORF">GV68_06700</name>
</gene>
<comment type="caution">
    <text evidence="3">The sequence shown here is derived from an EMBL/GenBank/DDBJ whole genome shotgun (WGS) entry which is preliminary data.</text>
</comment>
<dbReference type="Pfam" id="PF08327">
    <property type="entry name" value="AHSA1"/>
    <property type="match status" value="1"/>
</dbReference>
<evidence type="ECO:0000256" key="1">
    <source>
        <dbReference type="ARBA" id="ARBA00006817"/>
    </source>
</evidence>
<evidence type="ECO:0000313" key="4">
    <source>
        <dbReference type="Proteomes" id="UP000052167"/>
    </source>
</evidence>
<dbReference type="SUPFAM" id="SSF55961">
    <property type="entry name" value="Bet v1-like"/>
    <property type="match status" value="1"/>
</dbReference>
<dbReference type="Gene3D" id="3.30.530.20">
    <property type="match status" value="1"/>
</dbReference>
<dbReference type="Proteomes" id="UP000052167">
    <property type="component" value="Unassembled WGS sequence"/>
</dbReference>
<protein>
    <submittedName>
        <fullName evidence="3">ATPase</fullName>
    </submittedName>
</protein>
<accession>A0A922NZD4</accession>
<keyword evidence="4" id="KW-1185">Reference proteome</keyword>
<dbReference type="CDD" id="cd08899">
    <property type="entry name" value="SRPBCC_CalC_Aha1-like_6"/>
    <property type="match status" value="1"/>
</dbReference>